<evidence type="ECO:0000256" key="1">
    <source>
        <dbReference type="SAM" id="Coils"/>
    </source>
</evidence>
<feature type="compositionally biased region" description="Low complexity" evidence="2">
    <location>
        <begin position="102"/>
        <end position="114"/>
    </location>
</feature>
<evidence type="ECO:0000256" key="2">
    <source>
        <dbReference type="SAM" id="MobiDB-lite"/>
    </source>
</evidence>
<evidence type="ECO:0000313" key="4">
    <source>
        <dbReference type="Proteomes" id="UP000030669"/>
    </source>
</evidence>
<dbReference type="AlphaFoldDB" id="S7Q7I6"/>
<accession>S7Q7I6</accession>
<dbReference type="Proteomes" id="UP000030669">
    <property type="component" value="Unassembled WGS sequence"/>
</dbReference>
<dbReference type="HOGENOM" id="CLU_052842_0_0_1"/>
<dbReference type="EMBL" id="KB469301">
    <property type="protein sequence ID" value="EPQ55971.1"/>
    <property type="molecule type" value="Genomic_DNA"/>
</dbReference>
<evidence type="ECO:0008006" key="5">
    <source>
        <dbReference type="Google" id="ProtNLM"/>
    </source>
</evidence>
<organism evidence="3 4">
    <name type="scientific">Gloeophyllum trabeum (strain ATCC 11539 / FP-39264 / Madison 617)</name>
    <name type="common">Brown rot fungus</name>
    <dbReference type="NCBI Taxonomy" id="670483"/>
    <lineage>
        <taxon>Eukaryota</taxon>
        <taxon>Fungi</taxon>
        <taxon>Dikarya</taxon>
        <taxon>Basidiomycota</taxon>
        <taxon>Agaricomycotina</taxon>
        <taxon>Agaricomycetes</taxon>
        <taxon>Gloeophyllales</taxon>
        <taxon>Gloeophyllaceae</taxon>
        <taxon>Gloeophyllum</taxon>
    </lineage>
</organism>
<proteinExistence type="predicted"/>
<feature type="region of interest" description="Disordered" evidence="2">
    <location>
        <begin position="423"/>
        <end position="454"/>
    </location>
</feature>
<dbReference type="KEGG" id="gtr:GLOTRDRAFT_129174"/>
<sequence length="454" mass="48861">MSSFSNQPSASSSFTDALRSIAARHANGEAVPVLVVEAALRMLLFVEQDNDPATARMIATLTAQLELPPPIVHELRRLSRDATHRLHGFPFDTTFPAAPATTTTTPAADPSATTIPVVGKTRSGTKRAHAEPATTTQSTAEDSRPQPRRRGRPKGTGKVTYEAAEVACRGCTARNIQCHAPVSGNAEACQECAQRKTRCSFADEKGMQVESTGESEEISEVVTTGPQGSPKKPRLRLDSVTKVDVPPRPRPKGKGKATAPADVPPVAQGPSVAHSSNPPPVAPSPAVSLLELGPEVFPVSRTPSSDHSLLSLLPRTDQSAEQISRLARSVIELREQSLAMRESSLRLREETAELRRGVDDVRRQQLELRGAVEEVREEIRRLRTEQGNVVMDLGLLRSHSQVSFRTLQEETQGLDRRLAVVEESLGLSERPPGTEGSPEVEEDAHGSTPGSSAS</sequence>
<feature type="compositionally biased region" description="Basic residues" evidence="2">
    <location>
        <begin position="146"/>
        <end position="155"/>
    </location>
</feature>
<feature type="coiled-coil region" evidence="1">
    <location>
        <begin position="358"/>
        <end position="385"/>
    </location>
</feature>
<feature type="compositionally biased region" description="Basic and acidic residues" evidence="2">
    <location>
        <begin position="235"/>
        <end position="247"/>
    </location>
</feature>
<protein>
    <recommendedName>
        <fullName evidence="5">Zn(2)-C6 fungal-type domain-containing protein</fullName>
    </recommendedName>
</protein>
<reference evidence="3 4" key="1">
    <citation type="journal article" date="2012" name="Science">
        <title>The Paleozoic origin of enzymatic lignin decomposition reconstructed from 31 fungal genomes.</title>
        <authorList>
            <person name="Floudas D."/>
            <person name="Binder M."/>
            <person name="Riley R."/>
            <person name="Barry K."/>
            <person name="Blanchette R.A."/>
            <person name="Henrissat B."/>
            <person name="Martinez A.T."/>
            <person name="Otillar R."/>
            <person name="Spatafora J.W."/>
            <person name="Yadav J.S."/>
            <person name="Aerts A."/>
            <person name="Benoit I."/>
            <person name="Boyd A."/>
            <person name="Carlson A."/>
            <person name="Copeland A."/>
            <person name="Coutinho P.M."/>
            <person name="de Vries R.P."/>
            <person name="Ferreira P."/>
            <person name="Findley K."/>
            <person name="Foster B."/>
            <person name="Gaskell J."/>
            <person name="Glotzer D."/>
            <person name="Gorecki P."/>
            <person name="Heitman J."/>
            <person name="Hesse C."/>
            <person name="Hori C."/>
            <person name="Igarashi K."/>
            <person name="Jurgens J.A."/>
            <person name="Kallen N."/>
            <person name="Kersten P."/>
            <person name="Kohler A."/>
            <person name="Kuees U."/>
            <person name="Kumar T.K.A."/>
            <person name="Kuo A."/>
            <person name="LaButti K."/>
            <person name="Larrondo L.F."/>
            <person name="Lindquist E."/>
            <person name="Ling A."/>
            <person name="Lombard V."/>
            <person name="Lucas S."/>
            <person name="Lundell T."/>
            <person name="Martin R."/>
            <person name="McLaughlin D.J."/>
            <person name="Morgenstern I."/>
            <person name="Morin E."/>
            <person name="Murat C."/>
            <person name="Nagy L.G."/>
            <person name="Nolan M."/>
            <person name="Ohm R.A."/>
            <person name="Patyshakuliyeva A."/>
            <person name="Rokas A."/>
            <person name="Ruiz-Duenas F.J."/>
            <person name="Sabat G."/>
            <person name="Salamov A."/>
            <person name="Samejima M."/>
            <person name="Schmutz J."/>
            <person name="Slot J.C."/>
            <person name="St John F."/>
            <person name="Stenlid J."/>
            <person name="Sun H."/>
            <person name="Sun S."/>
            <person name="Syed K."/>
            <person name="Tsang A."/>
            <person name="Wiebenga A."/>
            <person name="Young D."/>
            <person name="Pisabarro A."/>
            <person name="Eastwood D.C."/>
            <person name="Martin F."/>
            <person name="Cullen D."/>
            <person name="Grigoriev I.V."/>
            <person name="Hibbett D.S."/>
        </authorList>
    </citation>
    <scope>NUCLEOTIDE SEQUENCE [LARGE SCALE GENOMIC DNA]</scope>
    <source>
        <strain evidence="3 4">ATCC 11539</strain>
    </source>
</reference>
<gene>
    <name evidence="3" type="ORF">GLOTRDRAFT_129174</name>
</gene>
<name>S7Q7I6_GLOTA</name>
<feature type="region of interest" description="Disordered" evidence="2">
    <location>
        <begin position="102"/>
        <end position="158"/>
    </location>
</feature>
<evidence type="ECO:0000313" key="3">
    <source>
        <dbReference type="EMBL" id="EPQ55971.1"/>
    </source>
</evidence>
<dbReference type="RefSeq" id="XP_007865980.1">
    <property type="nucleotide sequence ID" value="XM_007867789.1"/>
</dbReference>
<feature type="region of interest" description="Disordered" evidence="2">
    <location>
        <begin position="207"/>
        <end position="286"/>
    </location>
</feature>
<keyword evidence="1" id="KW-0175">Coiled coil</keyword>
<dbReference type="GeneID" id="19301863"/>
<keyword evidence="4" id="KW-1185">Reference proteome</keyword>